<keyword evidence="13" id="KW-1185">Reference proteome</keyword>
<keyword evidence="2" id="KW-0479">Metal-binding</keyword>
<dbReference type="Pfam" id="PF00096">
    <property type="entry name" value="zf-C2H2"/>
    <property type="match status" value="5"/>
</dbReference>
<sequence>MGHSFPKALPPPMLYHNFTPLNSCNIVTTNGFFNLNTPSDMPKHSFEEVLNIPPAFNTDSTMNAQMMMPKTHYHELISSVASENRHYFQDPANSFVQNLNTIPHDLQMTEARKQSRCYKTESKTVTNIVSTDNVQVKNNNPVGNDIDKDNLIDKSADDVVASANIMPNGYDKDAYKCGFCEMKCLSSEILLDHLNTHTNVLPYHCGICGAAFIDVNQLMRHVRQSHNVKPPFACGLCTSTFHQSEELKEHIETHEKPPSINKIKLPSAFVVKEKIKSLDKADESPKEEETEEEADDDDDDEFETENMNSSALMNSTANTIIISKDTNFSLRKGPSKIVMDDVDLSSVCTVIIEPSSAGGIRKKHLFKCNYCEKVCKDKGSLVSHVRTHTKGRPYECNVCLARFKQYAHLSDHVMTKHTKDRPFVCDRCAKTFNRKSHLQDHIRLRHTDDKLYHCSDCSATFQKRTEYSEHKRIHGKPPKYQCNLCPRQFRNVTDYERHIRSHTKEKRFECEVCHLTFGLLANAKKHMVKHSEDRPFKCEVCPKAYHFEHDYKRHQLTHINKKPFPCTDCYKSFKNASLLKKHSKEAHMKSEEDPTKKPFKCLTCRKRFKIQWDLDRHRKIHAKKKPFLCLYCYKSYGSEAMLVKHTKVHEGQDLPLYDHSKDLIDESLTEANRKKRGRKSKLKNEPESKIHSDETASKADEKLKSRGRPSRQKTEIHSQRAGLLKLSLRRKKIKETAEKSAPRIKVRLRHKQLRKRSFRCPDCNQPFLNEATLKKHSKIHEEEYNDNTEDDSQQCLYQNDSKNEGATNLASFNKNANDATSINDSSQVKRNDRLNKGVSRGDDSTQDEDTSCDNDVDDATSWNSSSESQHDENSALELVSIKSKKTIVKKKTGVPLCKHIGS</sequence>
<feature type="domain" description="C2H2-type" evidence="11">
    <location>
        <begin position="203"/>
        <end position="231"/>
    </location>
</feature>
<evidence type="ECO:0000256" key="9">
    <source>
        <dbReference type="PROSITE-ProRule" id="PRU00042"/>
    </source>
</evidence>
<feature type="region of interest" description="Disordered" evidence="10">
    <location>
        <begin position="668"/>
        <end position="723"/>
    </location>
</feature>
<dbReference type="FunFam" id="3.30.160.60:FF:000100">
    <property type="entry name" value="Zinc finger 45-like"/>
    <property type="match status" value="1"/>
</dbReference>
<evidence type="ECO:0000256" key="6">
    <source>
        <dbReference type="ARBA" id="ARBA00023015"/>
    </source>
</evidence>
<dbReference type="GO" id="GO:0008270">
    <property type="term" value="F:zinc ion binding"/>
    <property type="evidence" value="ECO:0007669"/>
    <property type="project" value="UniProtKB-KW"/>
</dbReference>
<proteinExistence type="predicted"/>
<evidence type="ECO:0000256" key="10">
    <source>
        <dbReference type="SAM" id="MobiDB-lite"/>
    </source>
</evidence>
<dbReference type="InterPro" id="IPR050636">
    <property type="entry name" value="C2H2-ZF_domain-containing"/>
</dbReference>
<protein>
    <recommendedName>
        <fullName evidence="11">C2H2-type domain-containing protein</fullName>
    </recommendedName>
</protein>
<dbReference type="EMBL" id="CAJHNH020000609">
    <property type="protein sequence ID" value="CAG5118790.1"/>
    <property type="molecule type" value="Genomic_DNA"/>
</dbReference>
<feature type="domain" description="C2H2-type" evidence="11">
    <location>
        <begin position="536"/>
        <end position="563"/>
    </location>
</feature>
<feature type="domain" description="C2H2-type" evidence="11">
    <location>
        <begin position="175"/>
        <end position="202"/>
    </location>
</feature>
<keyword evidence="6" id="KW-0805">Transcription regulation</keyword>
<feature type="domain" description="C2H2-type" evidence="11">
    <location>
        <begin position="627"/>
        <end position="654"/>
    </location>
</feature>
<evidence type="ECO:0000259" key="11">
    <source>
        <dbReference type="PROSITE" id="PS50157"/>
    </source>
</evidence>
<feature type="domain" description="C2H2-type" evidence="11">
    <location>
        <begin position="599"/>
        <end position="626"/>
    </location>
</feature>
<keyword evidence="5" id="KW-0862">Zinc</keyword>
<feature type="compositionally biased region" description="Acidic residues" evidence="10">
    <location>
        <begin position="844"/>
        <end position="858"/>
    </location>
</feature>
<evidence type="ECO:0000256" key="2">
    <source>
        <dbReference type="ARBA" id="ARBA00022723"/>
    </source>
</evidence>
<dbReference type="InterPro" id="IPR036236">
    <property type="entry name" value="Znf_C2H2_sf"/>
</dbReference>
<dbReference type="Gene3D" id="3.30.160.60">
    <property type="entry name" value="Classic Zinc Finger"/>
    <property type="match status" value="12"/>
</dbReference>
<evidence type="ECO:0000313" key="12">
    <source>
        <dbReference type="EMBL" id="CAG5118790.1"/>
    </source>
</evidence>
<keyword evidence="7" id="KW-0804">Transcription</keyword>
<evidence type="ECO:0000256" key="4">
    <source>
        <dbReference type="ARBA" id="ARBA00022771"/>
    </source>
</evidence>
<feature type="domain" description="C2H2-type" evidence="11">
    <location>
        <begin position="452"/>
        <end position="479"/>
    </location>
</feature>
<feature type="compositionally biased region" description="Acidic residues" evidence="10">
    <location>
        <begin position="285"/>
        <end position="304"/>
    </location>
</feature>
<keyword evidence="8" id="KW-0539">Nucleus</keyword>
<organism evidence="12 13">
    <name type="scientific">Candidula unifasciata</name>
    <dbReference type="NCBI Taxonomy" id="100452"/>
    <lineage>
        <taxon>Eukaryota</taxon>
        <taxon>Metazoa</taxon>
        <taxon>Spiralia</taxon>
        <taxon>Lophotrochozoa</taxon>
        <taxon>Mollusca</taxon>
        <taxon>Gastropoda</taxon>
        <taxon>Heterobranchia</taxon>
        <taxon>Euthyneura</taxon>
        <taxon>Panpulmonata</taxon>
        <taxon>Eupulmonata</taxon>
        <taxon>Stylommatophora</taxon>
        <taxon>Helicina</taxon>
        <taxon>Helicoidea</taxon>
        <taxon>Geomitridae</taxon>
        <taxon>Candidula</taxon>
    </lineage>
</organism>
<feature type="domain" description="C2H2-type" evidence="11">
    <location>
        <begin position="232"/>
        <end position="259"/>
    </location>
</feature>
<feature type="compositionally biased region" description="Basic and acidic residues" evidence="10">
    <location>
        <begin position="682"/>
        <end position="704"/>
    </location>
</feature>
<feature type="domain" description="C2H2-type" evidence="11">
    <location>
        <begin position="480"/>
        <end position="507"/>
    </location>
</feature>
<evidence type="ECO:0000313" key="13">
    <source>
        <dbReference type="Proteomes" id="UP000678393"/>
    </source>
</evidence>
<evidence type="ECO:0000256" key="8">
    <source>
        <dbReference type="ARBA" id="ARBA00023242"/>
    </source>
</evidence>
<dbReference type="AlphaFoldDB" id="A0A8S3YUD5"/>
<gene>
    <name evidence="12" type="ORF">CUNI_LOCUS4348</name>
</gene>
<feature type="compositionally biased region" description="Basic and acidic residues" evidence="10">
    <location>
        <begin position="827"/>
        <end position="843"/>
    </location>
</feature>
<evidence type="ECO:0000256" key="3">
    <source>
        <dbReference type="ARBA" id="ARBA00022737"/>
    </source>
</evidence>
<feature type="region of interest" description="Disordered" evidence="10">
    <location>
        <begin position="813"/>
        <end position="876"/>
    </location>
</feature>
<comment type="subcellular location">
    <subcellularLocation>
        <location evidence="1">Nucleus</location>
    </subcellularLocation>
</comment>
<keyword evidence="3" id="KW-0677">Repeat</keyword>
<accession>A0A8S3YUD5</accession>
<feature type="domain" description="C2H2-type" evidence="11">
    <location>
        <begin position="394"/>
        <end position="422"/>
    </location>
</feature>
<feature type="region of interest" description="Disordered" evidence="10">
    <location>
        <begin position="278"/>
        <end position="310"/>
    </location>
</feature>
<dbReference type="OrthoDB" id="6062080at2759"/>
<dbReference type="PROSITE" id="PS00028">
    <property type="entry name" value="ZINC_FINGER_C2H2_1"/>
    <property type="match status" value="14"/>
</dbReference>
<dbReference type="InterPro" id="IPR013087">
    <property type="entry name" value="Znf_C2H2_type"/>
</dbReference>
<dbReference type="FunFam" id="3.30.160.60:FF:000624">
    <property type="entry name" value="zinc finger protein 697"/>
    <property type="match status" value="1"/>
</dbReference>
<dbReference type="GO" id="GO:0005634">
    <property type="term" value="C:nucleus"/>
    <property type="evidence" value="ECO:0007669"/>
    <property type="project" value="UniProtKB-SubCell"/>
</dbReference>
<evidence type="ECO:0000256" key="5">
    <source>
        <dbReference type="ARBA" id="ARBA00022833"/>
    </source>
</evidence>
<dbReference type="PANTHER" id="PTHR47772">
    <property type="entry name" value="ZINC FINGER PROTEIN 200"/>
    <property type="match status" value="1"/>
</dbReference>
<dbReference type="PANTHER" id="PTHR47772:SF13">
    <property type="entry name" value="GASTRULA ZINC FINGER PROTEIN XLCGF49.1-LIKE-RELATED"/>
    <property type="match status" value="1"/>
</dbReference>
<reference evidence="12" key="1">
    <citation type="submission" date="2021-04" db="EMBL/GenBank/DDBJ databases">
        <authorList>
            <consortium name="Molecular Ecology Group"/>
        </authorList>
    </citation>
    <scope>NUCLEOTIDE SEQUENCE</scope>
</reference>
<dbReference type="Proteomes" id="UP000678393">
    <property type="component" value="Unassembled WGS sequence"/>
</dbReference>
<feature type="compositionally biased region" description="Polar residues" evidence="10">
    <location>
        <begin position="813"/>
        <end position="826"/>
    </location>
</feature>
<feature type="domain" description="C2H2-type" evidence="11">
    <location>
        <begin position="564"/>
        <end position="592"/>
    </location>
</feature>
<keyword evidence="4 9" id="KW-0863">Zinc-finger</keyword>
<evidence type="ECO:0000256" key="7">
    <source>
        <dbReference type="ARBA" id="ARBA00023163"/>
    </source>
</evidence>
<feature type="domain" description="C2H2-type" evidence="11">
    <location>
        <begin position="366"/>
        <end position="393"/>
    </location>
</feature>
<feature type="domain" description="C2H2-type" evidence="11">
    <location>
        <begin position="758"/>
        <end position="785"/>
    </location>
</feature>
<dbReference type="SMART" id="SM00355">
    <property type="entry name" value="ZnF_C2H2"/>
    <property type="match status" value="14"/>
</dbReference>
<dbReference type="PROSITE" id="PS50157">
    <property type="entry name" value="ZINC_FINGER_C2H2_2"/>
    <property type="match status" value="14"/>
</dbReference>
<name>A0A8S3YUD5_9EUPU</name>
<feature type="domain" description="C2H2-type" evidence="11">
    <location>
        <begin position="423"/>
        <end position="451"/>
    </location>
</feature>
<evidence type="ECO:0000256" key="1">
    <source>
        <dbReference type="ARBA" id="ARBA00004123"/>
    </source>
</evidence>
<comment type="caution">
    <text evidence="12">The sequence shown here is derived from an EMBL/GenBank/DDBJ whole genome shotgun (WGS) entry which is preliminary data.</text>
</comment>
<dbReference type="SUPFAM" id="SSF57667">
    <property type="entry name" value="beta-beta-alpha zinc fingers"/>
    <property type="match status" value="7"/>
</dbReference>
<feature type="domain" description="C2H2-type" evidence="11">
    <location>
        <begin position="508"/>
        <end position="535"/>
    </location>
</feature>